<accession>A0A9W9MSH8</accession>
<evidence type="ECO:0000313" key="2">
    <source>
        <dbReference type="EMBL" id="KAJ5206714.1"/>
    </source>
</evidence>
<reference evidence="2" key="1">
    <citation type="submission" date="2022-11" db="EMBL/GenBank/DDBJ databases">
        <authorList>
            <person name="Petersen C."/>
        </authorList>
    </citation>
    <scope>NUCLEOTIDE SEQUENCE</scope>
    <source>
        <strain evidence="2">IBT 16849</strain>
    </source>
</reference>
<reference evidence="2" key="2">
    <citation type="journal article" date="2023" name="IMA Fungus">
        <title>Comparative genomic study of the Penicillium genus elucidates a diverse pangenome and 15 lateral gene transfer events.</title>
        <authorList>
            <person name="Petersen C."/>
            <person name="Sorensen T."/>
            <person name="Nielsen M.R."/>
            <person name="Sondergaard T.E."/>
            <person name="Sorensen J.L."/>
            <person name="Fitzpatrick D.A."/>
            <person name="Frisvad J.C."/>
            <person name="Nielsen K.L."/>
        </authorList>
    </citation>
    <scope>NUCLEOTIDE SEQUENCE</scope>
    <source>
        <strain evidence="2">IBT 16849</strain>
    </source>
</reference>
<dbReference type="EMBL" id="JAPQKP010000002">
    <property type="protein sequence ID" value="KAJ5206714.1"/>
    <property type="molecule type" value="Genomic_DNA"/>
</dbReference>
<gene>
    <name evidence="2" type="ORF">N7472_003162</name>
</gene>
<dbReference type="Proteomes" id="UP001150879">
    <property type="component" value="Unassembled WGS sequence"/>
</dbReference>
<dbReference type="AlphaFoldDB" id="A0A9W9MSH8"/>
<evidence type="ECO:0000256" key="1">
    <source>
        <dbReference type="SAM" id="MobiDB-lite"/>
    </source>
</evidence>
<organism evidence="2 3">
    <name type="scientific">Penicillium cf. griseofulvum</name>
    <dbReference type="NCBI Taxonomy" id="2972120"/>
    <lineage>
        <taxon>Eukaryota</taxon>
        <taxon>Fungi</taxon>
        <taxon>Dikarya</taxon>
        <taxon>Ascomycota</taxon>
        <taxon>Pezizomycotina</taxon>
        <taxon>Eurotiomycetes</taxon>
        <taxon>Eurotiomycetidae</taxon>
        <taxon>Eurotiales</taxon>
        <taxon>Aspergillaceae</taxon>
        <taxon>Penicillium</taxon>
    </lineage>
</organism>
<feature type="compositionally biased region" description="Basic residues" evidence="1">
    <location>
        <begin position="1"/>
        <end position="13"/>
    </location>
</feature>
<keyword evidence="3" id="KW-1185">Reference proteome</keyword>
<sequence length="97" mass="10513">MLRIALKCHHTQSPHRLSQGLRDKTHDNKSPQAPAHPPDVSDIKCKCGITPGPHGQDRRRRAKTNDDAGCGLKIPPNFSFARVLAALGGTQNCEDGP</sequence>
<comment type="caution">
    <text evidence="2">The sequence shown here is derived from an EMBL/GenBank/DDBJ whole genome shotgun (WGS) entry which is preliminary data.</text>
</comment>
<evidence type="ECO:0000313" key="3">
    <source>
        <dbReference type="Proteomes" id="UP001150879"/>
    </source>
</evidence>
<protein>
    <submittedName>
        <fullName evidence="2">Uncharacterized protein</fullName>
    </submittedName>
</protein>
<proteinExistence type="predicted"/>
<name>A0A9W9MSH8_9EURO</name>
<feature type="region of interest" description="Disordered" evidence="1">
    <location>
        <begin position="1"/>
        <end position="71"/>
    </location>
</feature>